<name>A0A519BKR1_9DELT</name>
<organism evidence="1 2">
    <name type="scientific">Candidatus Acididesulfobacter diazotrophicus</name>
    <dbReference type="NCBI Taxonomy" id="2597226"/>
    <lineage>
        <taxon>Bacteria</taxon>
        <taxon>Deltaproteobacteria</taxon>
        <taxon>Candidatus Acidulodesulfobacterales</taxon>
        <taxon>Candidatus Acididesulfobacter</taxon>
    </lineage>
</organism>
<evidence type="ECO:0008006" key="3">
    <source>
        <dbReference type="Google" id="ProtNLM"/>
    </source>
</evidence>
<dbReference type="Gene3D" id="2.20.110.10">
    <property type="entry name" value="Histone H3 K4-specific methyltransferase SET7/9 N-terminal domain"/>
    <property type="match status" value="1"/>
</dbReference>
<dbReference type="Proteomes" id="UP000319296">
    <property type="component" value="Unassembled WGS sequence"/>
</dbReference>
<protein>
    <recommendedName>
        <fullName evidence="3">Toxin-antitoxin system YwqK family antitoxin</fullName>
    </recommendedName>
</protein>
<accession>A0A519BKR1</accession>
<dbReference type="SUPFAM" id="SSF82185">
    <property type="entry name" value="Histone H3 K4-specific methyltransferase SET7/9 N-terminal domain"/>
    <property type="match status" value="1"/>
</dbReference>
<dbReference type="EMBL" id="SGBB01000020">
    <property type="protein sequence ID" value="RZD17868.1"/>
    <property type="molecule type" value="Genomic_DNA"/>
</dbReference>
<gene>
    <name evidence="1" type="ORF">EVG15_09055</name>
</gene>
<proteinExistence type="predicted"/>
<evidence type="ECO:0000313" key="2">
    <source>
        <dbReference type="Proteomes" id="UP000319296"/>
    </source>
</evidence>
<sequence length="169" mass="19775">MKEKNNKLPLFNQILDANSLNTASNYYIDIDINKINNLNILNSIEKIYVLETLKEIITYYDEEKIIIKSICHYNVSGKLHGKTEGFYRNGKKHYELNYLNGKLHGKQFINWVNQKPFIEFNYLNGKPEGIQVEYSVSGTVQWQVYCVVDYNNTKNDIKINAIETNKNNI</sequence>
<reference evidence="1 2" key="1">
    <citation type="journal article" date="2019" name="ISME J.">
        <title>Insights into ecological role of a new deltaproteobacterial order Candidatus Acidulodesulfobacterales by metagenomics and metatranscriptomics.</title>
        <authorList>
            <person name="Tan S."/>
            <person name="Liu J."/>
            <person name="Fang Y."/>
            <person name="Hedlund B.P."/>
            <person name="Lian Z.H."/>
            <person name="Huang L.Y."/>
            <person name="Li J.T."/>
            <person name="Huang L.N."/>
            <person name="Li W.J."/>
            <person name="Jiang H.C."/>
            <person name="Dong H.L."/>
            <person name="Shu W.S."/>
        </authorList>
    </citation>
    <scope>NUCLEOTIDE SEQUENCE [LARGE SCALE GENOMIC DNA]</scope>
    <source>
        <strain evidence="1">AP1</strain>
    </source>
</reference>
<dbReference type="AlphaFoldDB" id="A0A519BKR1"/>
<comment type="caution">
    <text evidence="1">The sequence shown here is derived from an EMBL/GenBank/DDBJ whole genome shotgun (WGS) entry which is preliminary data.</text>
</comment>
<evidence type="ECO:0000313" key="1">
    <source>
        <dbReference type="EMBL" id="RZD17868.1"/>
    </source>
</evidence>